<feature type="transmembrane region" description="Helical" evidence="1">
    <location>
        <begin position="75"/>
        <end position="94"/>
    </location>
</feature>
<dbReference type="eggNOG" id="ENOG5030T9U">
    <property type="taxonomic scope" value="Bacteria"/>
</dbReference>
<feature type="transmembrane region" description="Helical" evidence="1">
    <location>
        <begin position="12"/>
        <end position="30"/>
    </location>
</feature>
<keyword evidence="3" id="KW-1185">Reference proteome</keyword>
<dbReference type="HOGENOM" id="CLU_2290326_0_0_6"/>
<proteinExistence type="predicted"/>
<dbReference type="EMBL" id="CP001614">
    <property type="protein sequence ID" value="ACR11276.1"/>
    <property type="molecule type" value="Genomic_DNA"/>
</dbReference>
<dbReference type="STRING" id="377629.TERTU_0157"/>
<dbReference type="Proteomes" id="UP000009080">
    <property type="component" value="Chromosome"/>
</dbReference>
<name>C5BLE1_TERTT</name>
<evidence type="ECO:0000313" key="2">
    <source>
        <dbReference type="EMBL" id="ACR11276.1"/>
    </source>
</evidence>
<dbReference type="KEGG" id="ttu:TERTU_0157"/>
<dbReference type="OrthoDB" id="9932395at2"/>
<evidence type="ECO:0000313" key="3">
    <source>
        <dbReference type="Proteomes" id="UP000009080"/>
    </source>
</evidence>
<dbReference type="RefSeq" id="WP_015817388.1">
    <property type="nucleotide sequence ID" value="NC_012997.1"/>
</dbReference>
<keyword evidence="1" id="KW-0812">Transmembrane</keyword>
<protein>
    <submittedName>
        <fullName evidence="2">Membrane protein</fullName>
    </submittedName>
</protein>
<gene>
    <name evidence="2" type="ordered locus">TERTU_0157</name>
</gene>
<accession>C5BLE1</accession>
<keyword evidence="1" id="KW-1133">Transmembrane helix</keyword>
<organism evidence="2 3">
    <name type="scientific">Teredinibacter turnerae (strain ATCC 39867 / T7901)</name>
    <dbReference type="NCBI Taxonomy" id="377629"/>
    <lineage>
        <taxon>Bacteria</taxon>
        <taxon>Pseudomonadati</taxon>
        <taxon>Pseudomonadota</taxon>
        <taxon>Gammaproteobacteria</taxon>
        <taxon>Cellvibrionales</taxon>
        <taxon>Cellvibrionaceae</taxon>
        <taxon>Teredinibacter</taxon>
    </lineage>
</organism>
<dbReference type="AlphaFoldDB" id="C5BLE1"/>
<reference evidence="2 3" key="1">
    <citation type="journal article" date="2009" name="PLoS ONE">
        <title>The complete genome of Teredinibacter turnerae T7901: an intracellular endosymbiont of marine wood-boring bivalves (shipworms).</title>
        <authorList>
            <person name="Yang J.C."/>
            <person name="Madupu R."/>
            <person name="Durkin A.S."/>
            <person name="Ekborg N.A."/>
            <person name="Pedamallu C.S."/>
            <person name="Hostetler J.B."/>
            <person name="Radune D."/>
            <person name="Toms B.S."/>
            <person name="Henrissat B."/>
            <person name="Coutinho P.M."/>
            <person name="Schwarz S."/>
            <person name="Field L."/>
            <person name="Trindade-Silva A.E."/>
            <person name="Soares C.A.G."/>
            <person name="Elshahawi S."/>
            <person name="Hanora A."/>
            <person name="Schmidt E.W."/>
            <person name="Haygood M.G."/>
            <person name="Posfai J."/>
            <person name="Benner J."/>
            <person name="Madinger C."/>
            <person name="Nove J."/>
            <person name="Anton B."/>
            <person name="Chaudhary K."/>
            <person name="Foster J."/>
            <person name="Holman A."/>
            <person name="Kumar S."/>
            <person name="Lessard P.A."/>
            <person name="Luyten Y.A."/>
            <person name="Slatko B."/>
            <person name="Wood N."/>
            <person name="Wu B."/>
            <person name="Teplitski M."/>
            <person name="Mougous J.D."/>
            <person name="Ward N."/>
            <person name="Eisen J.A."/>
            <person name="Badger J.H."/>
            <person name="Distel D.L."/>
        </authorList>
    </citation>
    <scope>NUCLEOTIDE SEQUENCE [LARGE SCALE GENOMIC DNA]</scope>
    <source>
        <strain evidence="3">ATCC 39867 / T7901</strain>
    </source>
</reference>
<keyword evidence="1" id="KW-0472">Membrane</keyword>
<sequence length="101" mass="11129">MSNFGSEQGYRIAHTLGVLMIVGAVGWSLLRITGITSSPALLPLVFFMVFQMLLGGLLLYAAQLKKNHSLLSQKFYPASIAAAILYLLMLWHWLQSPALHA</sequence>
<feature type="transmembrane region" description="Helical" evidence="1">
    <location>
        <begin position="42"/>
        <end position="63"/>
    </location>
</feature>
<evidence type="ECO:0000256" key="1">
    <source>
        <dbReference type="SAM" id="Phobius"/>
    </source>
</evidence>